<proteinExistence type="predicted"/>
<protein>
    <submittedName>
        <fullName evidence="2">Uncharacterized protein</fullName>
    </submittedName>
</protein>
<feature type="compositionally biased region" description="Basic and acidic residues" evidence="1">
    <location>
        <begin position="54"/>
        <end position="75"/>
    </location>
</feature>
<reference evidence="2" key="1">
    <citation type="submission" date="2020-02" db="EMBL/GenBank/DDBJ databases">
        <authorList>
            <person name="Meier V. D."/>
        </authorList>
    </citation>
    <scope>NUCLEOTIDE SEQUENCE</scope>
    <source>
        <strain evidence="2">AVDCRST_MAG28</strain>
    </source>
</reference>
<feature type="compositionally biased region" description="Basic and acidic residues" evidence="1">
    <location>
        <begin position="1"/>
        <end position="21"/>
    </location>
</feature>
<dbReference type="AlphaFoldDB" id="A0A6J4QD58"/>
<accession>A0A6J4QD58</accession>
<organism evidence="2">
    <name type="scientific">uncultured Rubrobacteraceae bacterium</name>
    <dbReference type="NCBI Taxonomy" id="349277"/>
    <lineage>
        <taxon>Bacteria</taxon>
        <taxon>Bacillati</taxon>
        <taxon>Actinomycetota</taxon>
        <taxon>Rubrobacteria</taxon>
        <taxon>Rubrobacterales</taxon>
        <taxon>Rubrobacteraceae</taxon>
        <taxon>environmental samples</taxon>
    </lineage>
</organism>
<dbReference type="EMBL" id="CADCVE010000011">
    <property type="protein sequence ID" value="CAA9441540.1"/>
    <property type="molecule type" value="Genomic_DNA"/>
</dbReference>
<feature type="non-terminal residue" evidence="2">
    <location>
        <position position="1"/>
    </location>
</feature>
<gene>
    <name evidence="2" type="ORF">AVDCRST_MAG28-447</name>
</gene>
<feature type="non-terminal residue" evidence="2">
    <location>
        <position position="84"/>
    </location>
</feature>
<evidence type="ECO:0000313" key="2">
    <source>
        <dbReference type="EMBL" id="CAA9441540.1"/>
    </source>
</evidence>
<name>A0A6J4QD58_9ACTN</name>
<feature type="compositionally biased region" description="Basic and acidic residues" evidence="1">
    <location>
        <begin position="34"/>
        <end position="45"/>
    </location>
</feature>
<feature type="region of interest" description="Disordered" evidence="1">
    <location>
        <begin position="1"/>
        <end position="84"/>
    </location>
</feature>
<sequence>GAQQDHAEDREPLRGEGEARGSRRGPSRGYGRPPEARRDRSHLERAVGSAAPGDSRRECEVRRGFSRPLRRESGGRRSQRVQRV</sequence>
<evidence type="ECO:0000256" key="1">
    <source>
        <dbReference type="SAM" id="MobiDB-lite"/>
    </source>
</evidence>